<organism evidence="1 2">
    <name type="scientific">Pseudomonas canavaninivorans</name>
    <dbReference type="NCBI Taxonomy" id="2842348"/>
    <lineage>
        <taxon>Bacteria</taxon>
        <taxon>Pseudomonadati</taxon>
        <taxon>Pseudomonadota</taxon>
        <taxon>Gammaproteobacteria</taxon>
        <taxon>Pseudomonadales</taxon>
        <taxon>Pseudomonadaceae</taxon>
        <taxon>Pseudomonas</taxon>
    </lineage>
</organism>
<proteinExistence type="predicted"/>
<evidence type="ECO:0000313" key="1">
    <source>
        <dbReference type="EMBL" id="QXI54250.1"/>
    </source>
</evidence>
<accession>A0ABX8QFP8</accession>
<dbReference type="Proteomes" id="UP000824066">
    <property type="component" value="Chromosome"/>
</dbReference>
<protein>
    <submittedName>
        <fullName evidence="1">Uncharacterized protein</fullName>
    </submittedName>
</protein>
<sequence>MQYRLAEEGQIQFRMPDLLKGSGWRIATATFPPTVHIEDVLVLCNSTVQMSEGAALESQLGYIEGLKRKFNFMASWGGRLPKSEEEWRPFCLAHFTFHLTDTDHSTASFMSRKSSWPAARALYQQLKVDGHMPWTVPILTLSMRGSTIGFEDSEARTVLGESRQRVEFKNKTLPQIYLVDQTFALSDEEYIDVIESKLKLASSAVRDGCYDYWVKMKAAHANGQELINSISKEQIEKVLASGKFGPGNKPCICDPRSPNGINWFLAVANYYLHNDPNLTHISFTGLAKRYRFFKRLKSSQDFRKLIGPVLRKIAGVGNDDRMQATEILNRLLGLLSIRDCSAAAVLLTTENPVFNSMPLQQAKLIDDDGNSFYSITINGNVVFSVEKRRAQSRKFSSLPSMSEMVMEDVIQATQIIRTKLLNSHDARYRYLFLVSHRLNMGTTMDIDTKLNGGSGLNLYDAIHLGEKAPDVKPNTFTLSHIRNTEGILEFLARGSLEAMAKKLGNTIQAILSSYIPPWIIERWCERLIRRFHQKLVIVANAGTPWLLPASDFTSLDQITVFVKSMLTEGREGDAFTQAIEERFGSKDKSPPSKVLFINLKPDSLAALYAYESLLDNQPHHAALDDLEEEEAKLIALARLMRCVAENPADSASDFSANIELQGESSLEFKLVHQRACKIAGEFLQRFRTATAFYKD</sequence>
<name>A0ABX8QFP8_PSECO</name>
<evidence type="ECO:0000313" key="2">
    <source>
        <dbReference type="Proteomes" id="UP000824066"/>
    </source>
</evidence>
<dbReference type="RefSeq" id="WP_217861204.1">
    <property type="nucleotide sequence ID" value="NZ_CP077080.1"/>
</dbReference>
<dbReference type="EMBL" id="CP077080">
    <property type="protein sequence ID" value="QXI54250.1"/>
    <property type="molecule type" value="Genomic_DNA"/>
</dbReference>
<keyword evidence="2" id="KW-1185">Reference proteome</keyword>
<gene>
    <name evidence="1" type="ORF">KSS97_04660</name>
</gene>
<reference evidence="1 2" key="1">
    <citation type="journal article" date="2021" name="Microorganisms">
        <title>The Ever-Expanding Pseudomonas Genus: Description of 43 New Species and Partition of the Pseudomonas putida Group.</title>
        <authorList>
            <person name="Girard L."/>
            <person name="Lood C."/>
            <person name="Hofte M."/>
            <person name="Vandamme P."/>
            <person name="Rokni-Zadeh H."/>
            <person name="van Noort V."/>
            <person name="Lavigne R."/>
            <person name="De Mot R."/>
        </authorList>
    </citation>
    <scope>NUCLEOTIDE SEQUENCE [LARGE SCALE GENOMIC DNA]</scope>
    <source>
        <strain evidence="1 2">SWRI17</strain>
    </source>
</reference>